<feature type="region of interest" description="Disordered" evidence="1">
    <location>
        <begin position="1"/>
        <end position="36"/>
    </location>
</feature>
<evidence type="ECO:0000256" key="1">
    <source>
        <dbReference type="SAM" id="MobiDB-lite"/>
    </source>
</evidence>
<accession>A0A197K1V6</accession>
<protein>
    <submittedName>
        <fullName evidence="2">Uncharacterized protein</fullName>
    </submittedName>
</protein>
<gene>
    <name evidence="2" type="ORF">K457DRAFT_136948</name>
</gene>
<dbReference type="OrthoDB" id="2493883at2759"/>
<reference evidence="2 3" key="1">
    <citation type="submission" date="2016-05" db="EMBL/GenBank/DDBJ databases">
        <title>Genome sequencing reveals origins of a unique bacterial endosymbiosis in the earliest lineages of terrestrial Fungi.</title>
        <authorList>
            <consortium name="DOE Joint Genome Institute"/>
            <person name="Uehling J."/>
            <person name="Gryganskyi A."/>
            <person name="Hameed K."/>
            <person name="Tschaplinski T."/>
            <person name="Misztal P."/>
            <person name="Wu S."/>
            <person name="Desiro A."/>
            <person name="Vande Pol N."/>
            <person name="Du Z.-Y."/>
            <person name="Zienkiewicz A."/>
            <person name="Zienkiewicz K."/>
            <person name="Morin E."/>
            <person name="Tisserant E."/>
            <person name="Splivallo R."/>
            <person name="Hainaut M."/>
            <person name="Henrissat B."/>
            <person name="Ohm R."/>
            <person name="Kuo A."/>
            <person name="Yan J."/>
            <person name="Lipzen A."/>
            <person name="Nolan M."/>
            <person name="Labutti K."/>
            <person name="Barry K."/>
            <person name="Goldstein A."/>
            <person name="Labbe J."/>
            <person name="Schadt C."/>
            <person name="Tuskan G."/>
            <person name="Grigoriev I."/>
            <person name="Martin F."/>
            <person name="Vilgalys R."/>
            <person name="Bonito G."/>
        </authorList>
    </citation>
    <scope>NUCLEOTIDE SEQUENCE [LARGE SCALE GENOMIC DNA]</scope>
    <source>
        <strain evidence="2 3">AG-77</strain>
    </source>
</reference>
<proteinExistence type="predicted"/>
<dbReference type="Proteomes" id="UP000078512">
    <property type="component" value="Unassembled WGS sequence"/>
</dbReference>
<evidence type="ECO:0000313" key="2">
    <source>
        <dbReference type="EMBL" id="OAQ30676.1"/>
    </source>
</evidence>
<sequence>MGAQLNYQEASGNDEQNHDQAFAQGNQRDDRRGNCDRYMGISREEGEEVDDTVPHELRQLAYQDILSCWAKTMSSTARRSVDNSSSFSKTGGSSALVYVSK</sequence>
<evidence type="ECO:0000313" key="3">
    <source>
        <dbReference type="Proteomes" id="UP000078512"/>
    </source>
</evidence>
<feature type="compositionally biased region" description="Low complexity" evidence="1">
    <location>
        <begin position="84"/>
        <end position="94"/>
    </location>
</feature>
<organism evidence="2 3">
    <name type="scientific">Linnemannia elongata AG-77</name>
    <dbReference type="NCBI Taxonomy" id="1314771"/>
    <lineage>
        <taxon>Eukaryota</taxon>
        <taxon>Fungi</taxon>
        <taxon>Fungi incertae sedis</taxon>
        <taxon>Mucoromycota</taxon>
        <taxon>Mortierellomycotina</taxon>
        <taxon>Mortierellomycetes</taxon>
        <taxon>Mortierellales</taxon>
        <taxon>Mortierellaceae</taxon>
        <taxon>Linnemannia</taxon>
    </lineage>
</organism>
<dbReference type="EMBL" id="KV442034">
    <property type="protein sequence ID" value="OAQ30676.1"/>
    <property type="molecule type" value="Genomic_DNA"/>
</dbReference>
<keyword evidence="3" id="KW-1185">Reference proteome</keyword>
<feature type="region of interest" description="Disordered" evidence="1">
    <location>
        <begin position="76"/>
        <end position="101"/>
    </location>
</feature>
<name>A0A197K1V6_9FUNG</name>
<dbReference type="AlphaFoldDB" id="A0A197K1V6"/>
<feature type="compositionally biased region" description="Polar residues" evidence="1">
    <location>
        <begin position="1"/>
        <end position="14"/>
    </location>
</feature>